<keyword evidence="2" id="KW-1185">Reference proteome</keyword>
<dbReference type="EMBL" id="JAUTXT010000005">
    <property type="protein sequence ID" value="KAK3677857.1"/>
    <property type="molecule type" value="Genomic_DNA"/>
</dbReference>
<organism evidence="1 2">
    <name type="scientific">Recurvomyces mirabilis</name>
    <dbReference type="NCBI Taxonomy" id="574656"/>
    <lineage>
        <taxon>Eukaryota</taxon>
        <taxon>Fungi</taxon>
        <taxon>Dikarya</taxon>
        <taxon>Ascomycota</taxon>
        <taxon>Pezizomycotina</taxon>
        <taxon>Dothideomycetes</taxon>
        <taxon>Dothideomycetidae</taxon>
        <taxon>Mycosphaerellales</taxon>
        <taxon>Teratosphaeriaceae</taxon>
        <taxon>Recurvomyces</taxon>
    </lineage>
</organism>
<name>A0AAE0WU39_9PEZI</name>
<proteinExistence type="predicted"/>
<comment type="caution">
    <text evidence="1">The sequence shown here is derived from an EMBL/GenBank/DDBJ whole genome shotgun (WGS) entry which is preliminary data.</text>
</comment>
<gene>
    <name evidence="1" type="ORF">LTR78_001952</name>
</gene>
<dbReference type="Proteomes" id="UP001274830">
    <property type="component" value="Unassembled WGS sequence"/>
</dbReference>
<evidence type="ECO:0000313" key="1">
    <source>
        <dbReference type="EMBL" id="KAK3677857.1"/>
    </source>
</evidence>
<protein>
    <submittedName>
        <fullName evidence="1">Uncharacterized protein</fullName>
    </submittedName>
</protein>
<sequence length="315" mass="35972">MSLAVLILTAYAVVDKIKHRHEREERRRHKPEHTDTKIHSIFRPANLQTYRDCATAMRPALRLASRLLATDHLLGFWYTVFFSDTIEIRTPEDAKAGTRHFMYTDAPRKLTHDQIRRTNHVLKLLADCVTFDLESKQPRYGGGRCKHLRQQRAALHLQGHKSEIQISSYFYDSLTNSAISEADKVWLQFELAKTLLHELAHAAVNAARGRESNHYYFFPGCNVAEDGFQLEAELFGGKIDLDREEFKAGLRKGEQGRSGKPLIRGFRRAWPCQGVVEEYLARGSSIGVRGPVARRRRTEEVDYVAVSRLLCPSGG</sequence>
<reference evidence="1" key="1">
    <citation type="submission" date="2023-07" db="EMBL/GenBank/DDBJ databases">
        <title>Black Yeasts Isolated from many extreme environments.</title>
        <authorList>
            <person name="Coleine C."/>
            <person name="Stajich J.E."/>
            <person name="Selbmann L."/>
        </authorList>
    </citation>
    <scope>NUCLEOTIDE SEQUENCE</scope>
    <source>
        <strain evidence="1">CCFEE 5485</strain>
    </source>
</reference>
<evidence type="ECO:0000313" key="2">
    <source>
        <dbReference type="Proteomes" id="UP001274830"/>
    </source>
</evidence>
<accession>A0AAE0WU39</accession>
<dbReference type="AlphaFoldDB" id="A0AAE0WU39"/>